<comment type="caution">
    <text evidence="1">The sequence shown here is derived from an EMBL/GenBank/DDBJ whole genome shotgun (WGS) entry which is preliminary data.</text>
</comment>
<accession>A0A5B7IEB7</accession>
<evidence type="ECO:0000313" key="2">
    <source>
        <dbReference type="Proteomes" id="UP000324222"/>
    </source>
</evidence>
<dbReference type="AlphaFoldDB" id="A0A5B7IEB7"/>
<evidence type="ECO:0000313" key="1">
    <source>
        <dbReference type="EMBL" id="MPC79074.1"/>
    </source>
</evidence>
<name>A0A5B7IEB7_PORTR</name>
<proteinExistence type="predicted"/>
<sequence>MMSGRLHGEDDWIGQDEDEQNWVKTWKAMSKDACDLRRKVIHLQRVKLCVRTKRSKRTLTPVWRWLGPSTWLRVGCRNTYV</sequence>
<dbReference type="EMBL" id="VSRR010050165">
    <property type="protein sequence ID" value="MPC79074.1"/>
    <property type="molecule type" value="Genomic_DNA"/>
</dbReference>
<reference evidence="1 2" key="1">
    <citation type="submission" date="2019-05" db="EMBL/GenBank/DDBJ databases">
        <title>Another draft genome of Portunus trituberculatus and its Hox gene families provides insights of decapod evolution.</title>
        <authorList>
            <person name="Jeong J.-H."/>
            <person name="Song I."/>
            <person name="Kim S."/>
            <person name="Choi T."/>
            <person name="Kim D."/>
            <person name="Ryu S."/>
            <person name="Kim W."/>
        </authorList>
    </citation>
    <scope>NUCLEOTIDE SEQUENCE [LARGE SCALE GENOMIC DNA]</scope>
    <source>
        <tissue evidence="1">Muscle</tissue>
    </source>
</reference>
<organism evidence="1 2">
    <name type="scientific">Portunus trituberculatus</name>
    <name type="common">Swimming crab</name>
    <name type="synonym">Neptunus trituberculatus</name>
    <dbReference type="NCBI Taxonomy" id="210409"/>
    <lineage>
        <taxon>Eukaryota</taxon>
        <taxon>Metazoa</taxon>
        <taxon>Ecdysozoa</taxon>
        <taxon>Arthropoda</taxon>
        <taxon>Crustacea</taxon>
        <taxon>Multicrustacea</taxon>
        <taxon>Malacostraca</taxon>
        <taxon>Eumalacostraca</taxon>
        <taxon>Eucarida</taxon>
        <taxon>Decapoda</taxon>
        <taxon>Pleocyemata</taxon>
        <taxon>Brachyura</taxon>
        <taxon>Eubrachyura</taxon>
        <taxon>Portunoidea</taxon>
        <taxon>Portunidae</taxon>
        <taxon>Portuninae</taxon>
        <taxon>Portunus</taxon>
    </lineage>
</organism>
<dbReference type="Proteomes" id="UP000324222">
    <property type="component" value="Unassembled WGS sequence"/>
</dbReference>
<protein>
    <submittedName>
        <fullName evidence="1">Uncharacterized protein</fullName>
    </submittedName>
</protein>
<keyword evidence="2" id="KW-1185">Reference proteome</keyword>
<gene>
    <name evidence="1" type="ORF">E2C01_073586</name>
</gene>